<feature type="domain" description="Nitroreductase" evidence="2">
    <location>
        <begin position="80"/>
        <end position="248"/>
    </location>
</feature>
<evidence type="ECO:0000313" key="3">
    <source>
        <dbReference type="EMBL" id="KAL1841933.1"/>
    </source>
</evidence>
<name>A0ABR3VJQ9_HUMIN</name>
<gene>
    <name evidence="3" type="ORF">VTJ49DRAFT_6324</name>
</gene>
<dbReference type="CDD" id="cd02140">
    <property type="entry name" value="Frm2-like"/>
    <property type="match status" value="1"/>
</dbReference>
<dbReference type="PANTHER" id="PTHR43035:SF1">
    <property type="entry name" value="FATTY ACID REPRESSION MUTANT PROTEIN 2-RELATED"/>
    <property type="match status" value="1"/>
</dbReference>
<dbReference type="EMBL" id="JAZGSY010000059">
    <property type="protein sequence ID" value="KAL1841933.1"/>
    <property type="molecule type" value="Genomic_DNA"/>
</dbReference>
<protein>
    <recommendedName>
        <fullName evidence="2">Nitroreductase domain-containing protein</fullName>
    </recommendedName>
</protein>
<organism evidence="3 4">
    <name type="scientific">Humicola insolens</name>
    <name type="common">Soft-rot fungus</name>
    <dbReference type="NCBI Taxonomy" id="85995"/>
    <lineage>
        <taxon>Eukaryota</taxon>
        <taxon>Fungi</taxon>
        <taxon>Dikarya</taxon>
        <taxon>Ascomycota</taxon>
        <taxon>Pezizomycotina</taxon>
        <taxon>Sordariomycetes</taxon>
        <taxon>Sordariomycetidae</taxon>
        <taxon>Sordariales</taxon>
        <taxon>Chaetomiaceae</taxon>
        <taxon>Mycothermus</taxon>
    </lineage>
</organism>
<keyword evidence="4" id="KW-1185">Reference proteome</keyword>
<evidence type="ECO:0000313" key="4">
    <source>
        <dbReference type="Proteomes" id="UP001583172"/>
    </source>
</evidence>
<evidence type="ECO:0000259" key="2">
    <source>
        <dbReference type="Pfam" id="PF00881"/>
    </source>
</evidence>
<dbReference type="InterPro" id="IPR029479">
    <property type="entry name" value="Nitroreductase"/>
</dbReference>
<proteinExistence type="predicted"/>
<dbReference type="Gene3D" id="3.40.109.10">
    <property type="entry name" value="NADH Oxidase"/>
    <property type="match status" value="1"/>
</dbReference>
<dbReference type="Pfam" id="PF00881">
    <property type="entry name" value="Nitroreductase"/>
    <property type="match status" value="1"/>
</dbReference>
<evidence type="ECO:0000256" key="1">
    <source>
        <dbReference type="SAM" id="MobiDB-lite"/>
    </source>
</evidence>
<feature type="compositionally biased region" description="Polar residues" evidence="1">
    <location>
        <begin position="49"/>
        <end position="67"/>
    </location>
</feature>
<dbReference type="SUPFAM" id="SSF55469">
    <property type="entry name" value="FMN-dependent nitroreductase-like"/>
    <property type="match status" value="1"/>
</dbReference>
<reference evidence="3 4" key="1">
    <citation type="journal article" date="2024" name="Commun. Biol.">
        <title>Comparative genomic analysis of thermophilic fungi reveals convergent evolutionary adaptations and gene losses.</title>
        <authorList>
            <person name="Steindorff A.S."/>
            <person name="Aguilar-Pontes M.V."/>
            <person name="Robinson A.J."/>
            <person name="Andreopoulos B."/>
            <person name="LaButti K."/>
            <person name="Kuo A."/>
            <person name="Mondo S."/>
            <person name="Riley R."/>
            <person name="Otillar R."/>
            <person name="Haridas S."/>
            <person name="Lipzen A."/>
            <person name="Grimwood J."/>
            <person name="Schmutz J."/>
            <person name="Clum A."/>
            <person name="Reid I.D."/>
            <person name="Moisan M.C."/>
            <person name="Butler G."/>
            <person name="Nguyen T.T.M."/>
            <person name="Dewar K."/>
            <person name="Conant G."/>
            <person name="Drula E."/>
            <person name="Henrissat B."/>
            <person name="Hansel C."/>
            <person name="Singer S."/>
            <person name="Hutchinson M.I."/>
            <person name="de Vries R.P."/>
            <person name="Natvig D.O."/>
            <person name="Powell A.J."/>
            <person name="Tsang A."/>
            <person name="Grigoriev I.V."/>
        </authorList>
    </citation>
    <scope>NUCLEOTIDE SEQUENCE [LARGE SCALE GENOMIC DNA]</scope>
    <source>
        <strain evidence="3 4">CBS 620.91</strain>
    </source>
</reference>
<dbReference type="PANTHER" id="PTHR43035">
    <property type="entry name" value="FATTY ACID REPRESSION MUTANT PROTEIN 2-RELATED"/>
    <property type="match status" value="1"/>
</dbReference>
<feature type="region of interest" description="Disordered" evidence="1">
    <location>
        <begin position="31"/>
        <end position="67"/>
    </location>
</feature>
<dbReference type="InterPro" id="IPR000415">
    <property type="entry name" value="Nitroreductase-like"/>
</dbReference>
<comment type="caution">
    <text evidence="3">The sequence shown here is derived from an EMBL/GenBank/DDBJ whole genome shotgun (WGS) entry which is preliminary data.</text>
</comment>
<dbReference type="Proteomes" id="UP001583172">
    <property type="component" value="Unassembled WGS sequence"/>
</dbReference>
<dbReference type="InterPro" id="IPR033877">
    <property type="entry name" value="Frm2/Hbn1"/>
</dbReference>
<sequence>MSKLLKTLCCFSRSSTTATTTTTRSVATAAAAATTSTPKPSVHLDETKPTTSTPSTMGSIPTPSSSAVNPATETFLSLLESRRSIYPLTKALPIPEARVQDIVSRALQAVPSSFNSQSNRAVVLFGAAHDKLWADITTGALRKVVPAEQWEPTGQKMAMFGGAAGTVLFFEDQEPVKKLQEGFPMYADRFPTWAAHSSAMLQLAIWTALESEGLGANLQHYNPLIDAQVAEEWKIPSSWTLTAQLVFGGRVEGQDPGEKTFQPLEEKLKVFGA</sequence>
<accession>A0ABR3VJQ9</accession>